<protein>
    <submittedName>
        <fullName evidence="1">Uncharacterized protein</fullName>
    </submittedName>
</protein>
<organism evidence="1 2">
    <name type="scientific">Brachionus calyciflorus</name>
    <dbReference type="NCBI Taxonomy" id="104777"/>
    <lineage>
        <taxon>Eukaryota</taxon>
        <taxon>Metazoa</taxon>
        <taxon>Spiralia</taxon>
        <taxon>Gnathifera</taxon>
        <taxon>Rotifera</taxon>
        <taxon>Eurotatoria</taxon>
        <taxon>Monogononta</taxon>
        <taxon>Pseudotrocha</taxon>
        <taxon>Ploima</taxon>
        <taxon>Brachionidae</taxon>
        <taxon>Brachionus</taxon>
    </lineage>
</organism>
<name>A0A813M365_9BILA</name>
<dbReference type="AlphaFoldDB" id="A0A813M365"/>
<dbReference type="EMBL" id="CAJNOC010000033">
    <property type="protein sequence ID" value="CAF0708510.1"/>
    <property type="molecule type" value="Genomic_DNA"/>
</dbReference>
<sequence>MVKRVNQSLNFIDPDTEIGRCKRIHIESNIDEFLEKNSNSSSDCGSAIGSIEWDFGILNKTEVEKDVGVFFQNNMKWEAQSRYCCCRANKILGMISKNFKYLDESIVKNVYTGLVRAHIDYAIWAWNPTFEKESWN</sequence>
<keyword evidence="2" id="KW-1185">Reference proteome</keyword>
<accession>A0A813M365</accession>
<reference evidence="1" key="1">
    <citation type="submission" date="2021-02" db="EMBL/GenBank/DDBJ databases">
        <authorList>
            <person name="Nowell W R."/>
        </authorList>
    </citation>
    <scope>NUCLEOTIDE SEQUENCE</scope>
    <source>
        <strain evidence="1">Ploen Becks lab</strain>
    </source>
</reference>
<proteinExistence type="predicted"/>
<dbReference type="OrthoDB" id="6144714at2759"/>
<comment type="caution">
    <text evidence="1">The sequence shown here is derived from an EMBL/GenBank/DDBJ whole genome shotgun (WGS) entry which is preliminary data.</text>
</comment>
<dbReference type="Proteomes" id="UP000663879">
    <property type="component" value="Unassembled WGS sequence"/>
</dbReference>
<gene>
    <name evidence="1" type="ORF">OXX778_LOCUS614</name>
</gene>
<evidence type="ECO:0000313" key="1">
    <source>
        <dbReference type="EMBL" id="CAF0708510.1"/>
    </source>
</evidence>
<evidence type="ECO:0000313" key="2">
    <source>
        <dbReference type="Proteomes" id="UP000663879"/>
    </source>
</evidence>